<dbReference type="OrthoDB" id="5392263at2759"/>
<dbReference type="EMBL" id="VDMD01000025">
    <property type="protein sequence ID" value="TRM59949.1"/>
    <property type="molecule type" value="Genomic_DNA"/>
</dbReference>
<feature type="transmembrane region" description="Helical" evidence="1">
    <location>
        <begin position="133"/>
        <end position="155"/>
    </location>
</feature>
<gene>
    <name evidence="3" type="ORF">BD626DRAFT_462046</name>
</gene>
<sequence length="634" mass="70468">MHFVKLVVFSLGPLGCLTGARAVNFDGCLADITHTNISDTARLASLQGSITNNHGTPINLRDALDDPDYPCPADEPLCFVTSFTYQECVATCGAGPEPFAWATFSQQFGAWLLPWLALVSQLPFGARMRVDNLMSVLLAIGSPTLAAFSLVSTVLNTHWLARRFQGVRYPNVRLAVRSLSSLQQSPLRVSNRDGLLASLVVLHQNDEWWAELVHWLEYTHTWSISAVTNLLWVAIAYVFTVINAFTEISQEINANGQANGSLWLWLLPIVIGWLQISPKCDADRLEKAIEHANDKAWVATDNDGVVDVKDTALHRCALDFHKSSHDALFDDQHASAPIYNYSRIFCWARVAEKVAIVFEAANANAEERRPVVRDGRDYQLPQQRGQPPHFREGSRSDVEAYCESCKTAPYWVHGVWTRIVVASVVALALQWATTGSAVIIVWYTPTTGLGCRSGAYLLYGLLSTIVWLLMLFSSVHADKPPSSIPKLSATLGIALRRMGKLIATVNACFVIVACVFQFSNFFNRCYCNSSVFAHGVRDAYDVVRLTDSDISDLKSAWSGGVVLATVTGRCLHVLRQHLHKPASARCRQLKQLTGRRPWWIAVWISHLDLPLFTDAIVTGSLLWPFQFPTESCFY</sequence>
<name>A0A550C566_9AGAR</name>
<dbReference type="STRING" id="97359.A0A550C566"/>
<feature type="transmembrane region" description="Helical" evidence="1">
    <location>
        <begin position="222"/>
        <end position="245"/>
    </location>
</feature>
<evidence type="ECO:0000313" key="4">
    <source>
        <dbReference type="Proteomes" id="UP000320762"/>
    </source>
</evidence>
<feature type="chain" id="PRO_5022064088" description="Solute carrier family 40 protein" evidence="2">
    <location>
        <begin position="23"/>
        <end position="634"/>
    </location>
</feature>
<protein>
    <recommendedName>
        <fullName evidence="5">Solute carrier family 40 protein</fullName>
    </recommendedName>
</protein>
<accession>A0A550C566</accession>
<reference evidence="3 4" key="1">
    <citation type="journal article" date="2019" name="New Phytol.">
        <title>Comparative genomics reveals unique wood-decay strategies and fruiting body development in the Schizophyllaceae.</title>
        <authorList>
            <person name="Almasi E."/>
            <person name="Sahu N."/>
            <person name="Krizsan K."/>
            <person name="Balint B."/>
            <person name="Kovacs G.M."/>
            <person name="Kiss B."/>
            <person name="Cseklye J."/>
            <person name="Drula E."/>
            <person name="Henrissat B."/>
            <person name="Nagy I."/>
            <person name="Chovatia M."/>
            <person name="Adam C."/>
            <person name="LaButti K."/>
            <person name="Lipzen A."/>
            <person name="Riley R."/>
            <person name="Grigoriev I.V."/>
            <person name="Nagy L.G."/>
        </authorList>
    </citation>
    <scope>NUCLEOTIDE SEQUENCE [LARGE SCALE GENOMIC DNA]</scope>
    <source>
        <strain evidence="3 4">NL-1724</strain>
    </source>
</reference>
<feature type="transmembrane region" description="Helical" evidence="1">
    <location>
        <begin position="419"/>
        <end position="444"/>
    </location>
</feature>
<keyword evidence="1" id="KW-0472">Membrane</keyword>
<dbReference type="AlphaFoldDB" id="A0A550C566"/>
<evidence type="ECO:0000256" key="1">
    <source>
        <dbReference type="SAM" id="Phobius"/>
    </source>
</evidence>
<keyword evidence="1" id="KW-1133">Transmembrane helix</keyword>
<feature type="signal peptide" evidence="2">
    <location>
        <begin position="1"/>
        <end position="22"/>
    </location>
</feature>
<proteinExistence type="predicted"/>
<keyword evidence="2" id="KW-0732">Signal</keyword>
<dbReference type="Proteomes" id="UP000320762">
    <property type="component" value="Unassembled WGS sequence"/>
</dbReference>
<evidence type="ECO:0000313" key="3">
    <source>
        <dbReference type="EMBL" id="TRM59949.1"/>
    </source>
</evidence>
<evidence type="ECO:0008006" key="5">
    <source>
        <dbReference type="Google" id="ProtNLM"/>
    </source>
</evidence>
<comment type="caution">
    <text evidence="3">The sequence shown here is derived from an EMBL/GenBank/DDBJ whole genome shotgun (WGS) entry which is preliminary data.</text>
</comment>
<keyword evidence="4" id="KW-1185">Reference proteome</keyword>
<feature type="transmembrane region" description="Helical" evidence="1">
    <location>
        <begin position="498"/>
        <end position="518"/>
    </location>
</feature>
<keyword evidence="1" id="KW-0812">Transmembrane</keyword>
<organism evidence="3 4">
    <name type="scientific">Schizophyllum amplum</name>
    <dbReference type="NCBI Taxonomy" id="97359"/>
    <lineage>
        <taxon>Eukaryota</taxon>
        <taxon>Fungi</taxon>
        <taxon>Dikarya</taxon>
        <taxon>Basidiomycota</taxon>
        <taxon>Agaricomycotina</taxon>
        <taxon>Agaricomycetes</taxon>
        <taxon>Agaricomycetidae</taxon>
        <taxon>Agaricales</taxon>
        <taxon>Schizophyllaceae</taxon>
        <taxon>Schizophyllum</taxon>
    </lineage>
</organism>
<feature type="transmembrane region" description="Helical" evidence="1">
    <location>
        <begin position="456"/>
        <end position="477"/>
    </location>
</feature>
<evidence type="ECO:0000256" key="2">
    <source>
        <dbReference type="SAM" id="SignalP"/>
    </source>
</evidence>